<evidence type="ECO:0000313" key="2">
    <source>
        <dbReference type="Proteomes" id="UP001179540"/>
    </source>
</evidence>
<evidence type="ECO:0000313" key="1">
    <source>
        <dbReference type="EMBL" id="WCF99278.1"/>
    </source>
</evidence>
<reference evidence="1" key="1">
    <citation type="submission" date="2023-01" db="EMBL/GenBank/DDBJ databases">
        <title>Phages are important unrecognized players in the ecology of the oral pathogen Porphyromonas gingivalis.</title>
        <authorList>
            <person name="Matrishin C.B."/>
            <person name="Kauffman K.M."/>
        </authorList>
    </citation>
    <scope>NUCLEOTIDE SEQUENCE</scope>
    <source>
        <strain evidence="1">HG1691old</strain>
    </source>
</reference>
<sequence>MKTSERILSYFFLLCAVFSLGSCEGLYAQVTFPNYSPTAASSIAVCSGEETLIIDFTVVQEDSNGIKVNVKLADGVEYVVGTAVVSVTQGNAVTVAETNVSNPNEPVFTVKSADGNNVVELGTIVKLTIKRRAVCTAWSNAINAAETGFVFKDKVTVTIGDHSDSKESNSYSVNYPNLTIKQPAPQVNKQIGETIVREFSITNGSQNPTQTVYLSIEYPDEAYLTGVGAMTLQAKLGASGTYADLTPTVTNGKVRIYTLSGSSLGPDHLLTNGEIIYLKETFKLKTCAPVTVYRVGWGCSIDSQCEIKTTAATITMAAGAANITGYSVTGPDYRSPTFSLCQPFELTIKFSNSGAGGSMGAAFNINTIGRNDYYRPRGFVLHEFIDVKVNGKPVTNFKTDGSELDLRFDGQFTEDPDGPGVGLDDVDGDGFYDDLPVGATITITVTVRLKCDQFTACNNAPNDLSDRGLILKTLYQTSCDRTSWIDPNTWFNLSNTHLYLSRESVQDASHMPTVIEKDTPFDLKIMTSYYSILSSYNNIWYANPNTRYVVEIVFPQGMTMPPKSDIKWTTIKNHPIDGSLVFTPPINLPDANITTSGNTMTIVSPSQERGYVTLHGVKYDCTNNHEMVVEYKIREVFNYLHFPDCLCPVGPIMCNTAKRYVLGCDPPCGRGAETSVPKIERADNSLGWTDYTMRTRQSRSNITAYDLAKALYMDEVNITATSVQHGAASSLGARFVLATGVDRVETLTPLSADIKIFRNGVQIVSVDGYTTFRSIRRNNNAEQVIDWDFTSILPTGGLLDRDKVDVVTRYRVTSQKAHRVDTQVGREWFFYNSTANVSPIWDEANPLTCLILVPEIYIMGNFVVNGTDPHVISQCTPTDLGRVANHYARRFDSGAFEYANEYRPGVKIRNIYLKVPKSYTLNRVEYSNHRNHSSLGTTMPFEEINHTDVTSQGEYNIYKYQLADNEKAHFNITVKNVYGAALKVNVSPTCASSAVATNYDKISYYVDYIDYYYYAATQPTVPNSLDIVADQSAGSNGIYTVSALNVYNRPILYTNKPSIALVNQSGEVELVGKTGEWKLRISNPSRAAAPYVWLALPTTSGLTIEKVTDAAGTEMAFTTYSGGKMYRLSEAGVPVGSALDYTIHFAYSGCSPIALKAMGGWNCSAYPLSLDEYVCSSQVIDLKLKPLPAAMELTEIAVPDPTAAATLCNTLEYIYSIQSTDNANVYSPTFSIFPEEGLVVTPNQVQVEYPAGSGNWAALNVINNSVNLLQHPALTTIGYLKGLKEGGSDDNQRKIVVKFYIKTECSFVSGKNFRVRADGRNACNQNAKGSGLAISTPPIRINGAIEPYTTSASTQLVTTTTSQSDCKAPKRVKVVQTVVGGETTPKAYLEITLPLGFKYVTGSYAPDNTHPGGVNASPAGTEEVTLTANGEDKIKINVKAGLTSGQSFAYTLEMKEDDDNVPACGNHTIEIVNVEEIEGLWCEGVQCAETLVVTGANKFEFELDKPYLDITVISAVSTFSGGKENLTIEYKVSNTSTTQPLKPGAVVTLFSDKDNNQVFSGGDVAVATQELVAEITNTTPLTQIMKVKGVSSSHTGNLVLTILPKDGCYCEIKSPMVTLNHLPSNYWIGGTVGKPNEWKEPNNWTNDQVPDAAEDVEFATEVNNPTDPNNPKSGPAKENLHLDDIHQNGTAGRVIGNLINDSDKDLVITTGNQLTINGVVEDNNPNVGTIVVKSSKDNPTGTLLFANPGVNQNVGGTVEFYNQGYDCADCGMYRRSWQYFGIPVNESDFPYGHVAGNETVNQWVEPFNGDKWRPAPYAPDTKLQKFKGYQITNDVQAQPTGVYSFKGTLCVCDAFLNLTRTSGVNYSDANLIGNSYTGAIDIKQGIVFPPEVEQTVYLFNTGTRDQWRKLNGSTVSGYRAGQYLSVPKNTAGQDNLPDRIPSMHSFLVKMQNGASCTLQILYDKLLKNTTVNNGNGTHLAWRSGNSGSANMPSLVMDVLGNESADRLWIFTDVGLSFGFDNGWDGRKLTEKGLSQLYAMSDIGNDKFQVAGVPELNNLLIGFDADKDGQYTLEFALSDHFAKGGVFLEDLSRGVTQRIVDGGSYSFDAKRGDSGARFRLSYDEEWVESAEVSVLVGTVGKRIVITNNSEHACQANVYTTDGKLLIRLDVKPGSKSMTEPLIDGAYVVSLQSPATSSNVRKVVVN</sequence>
<dbReference type="EMBL" id="CP116613">
    <property type="protein sequence ID" value="WCF99278.1"/>
    <property type="molecule type" value="Genomic_DNA"/>
</dbReference>
<gene>
    <name evidence="1" type="ORF">NY149_01165</name>
</gene>
<accession>A0AAE9XA79</accession>
<protein>
    <recommendedName>
        <fullName evidence="3">Lipoprotein</fullName>
    </recommendedName>
</protein>
<dbReference type="PROSITE" id="PS51257">
    <property type="entry name" value="PROKAR_LIPOPROTEIN"/>
    <property type="match status" value="1"/>
</dbReference>
<organism evidence="1 2">
    <name type="scientific">Porphyromonas gingivalis</name>
    <name type="common">Bacteroides gingivalis</name>
    <dbReference type="NCBI Taxonomy" id="837"/>
    <lineage>
        <taxon>Bacteria</taxon>
        <taxon>Pseudomonadati</taxon>
        <taxon>Bacteroidota</taxon>
        <taxon>Bacteroidia</taxon>
        <taxon>Bacteroidales</taxon>
        <taxon>Porphyromonadaceae</taxon>
        <taxon>Porphyromonas</taxon>
    </lineage>
</organism>
<proteinExistence type="predicted"/>
<evidence type="ECO:0008006" key="3">
    <source>
        <dbReference type="Google" id="ProtNLM"/>
    </source>
</evidence>
<name>A0AAE9XA79_PORGN</name>
<dbReference type="Proteomes" id="UP001179540">
    <property type="component" value="Chromosome"/>
</dbReference>
<dbReference type="RefSeq" id="WP_271912907.1">
    <property type="nucleotide sequence ID" value="NZ_CP116613.1"/>
</dbReference>